<feature type="domain" description="CAAX prenyl protease 2/Lysostaphin resistance protein A-like" evidence="2">
    <location>
        <begin position="157"/>
        <end position="245"/>
    </location>
</feature>
<evidence type="ECO:0000256" key="1">
    <source>
        <dbReference type="SAM" id="Phobius"/>
    </source>
</evidence>
<dbReference type="InterPro" id="IPR003675">
    <property type="entry name" value="Rce1/LyrA-like_dom"/>
</dbReference>
<keyword evidence="1" id="KW-0812">Transmembrane</keyword>
<evidence type="ECO:0000313" key="4">
    <source>
        <dbReference type="Proteomes" id="UP001500902"/>
    </source>
</evidence>
<organism evidence="3 4">
    <name type="scientific">Nonomuraea antimicrobica</name>
    <dbReference type="NCBI Taxonomy" id="561173"/>
    <lineage>
        <taxon>Bacteria</taxon>
        <taxon>Bacillati</taxon>
        <taxon>Actinomycetota</taxon>
        <taxon>Actinomycetes</taxon>
        <taxon>Streptosporangiales</taxon>
        <taxon>Streptosporangiaceae</taxon>
        <taxon>Nonomuraea</taxon>
    </lineage>
</organism>
<keyword evidence="1" id="KW-0472">Membrane</keyword>
<feature type="transmembrane region" description="Helical" evidence="1">
    <location>
        <begin position="202"/>
        <end position="226"/>
    </location>
</feature>
<dbReference type="Pfam" id="PF02517">
    <property type="entry name" value="Rce1-like"/>
    <property type="match status" value="1"/>
</dbReference>
<dbReference type="Proteomes" id="UP001500902">
    <property type="component" value="Unassembled WGS sequence"/>
</dbReference>
<reference evidence="4" key="1">
    <citation type="journal article" date="2019" name="Int. J. Syst. Evol. Microbiol.">
        <title>The Global Catalogue of Microorganisms (GCM) 10K type strain sequencing project: providing services to taxonomists for standard genome sequencing and annotation.</title>
        <authorList>
            <consortium name="The Broad Institute Genomics Platform"/>
            <consortium name="The Broad Institute Genome Sequencing Center for Infectious Disease"/>
            <person name="Wu L."/>
            <person name="Ma J."/>
        </authorList>
    </citation>
    <scope>NUCLEOTIDE SEQUENCE [LARGE SCALE GENOMIC DNA]</scope>
    <source>
        <strain evidence="4">JCM 16904</strain>
    </source>
</reference>
<keyword evidence="4" id="KW-1185">Reference proteome</keyword>
<dbReference type="EMBL" id="BAAAZP010000057">
    <property type="protein sequence ID" value="GAA3664551.1"/>
    <property type="molecule type" value="Genomic_DNA"/>
</dbReference>
<protein>
    <recommendedName>
        <fullName evidence="2">CAAX prenyl protease 2/Lysostaphin resistance protein A-like domain-containing protein</fullName>
    </recommendedName>
</protein>
<evidence type="ECO:0000259" key="2">
    <source>
        <dbReference type="Pfam" id="PF02517"/>
    </source>
</evidence>
<feature type="transmembrane region" description="Helical" evidence="1">
    <location>
        <begin position="48"/>
        <end position="68"/>
    </location>
</feature>
<comment type="caution">
    <text evidence="3">The sequence shown here is derived from an EMBL/GenBank/DDBJ whole genome shotgun (WGS) entry which is preliminary data.</text>
</comment>
<gene>
    <name evidence="3" type="ORF">GCM10022224_030800</name>
</gene>
<keyword evidence="1" id="KW-1133">Transmembrane helix</keyword>
<name>A0ABP7BNR7_9ACTN</name>
<feature type="transmembrane region" description="Helical" evidence="1">
    <location>
        <begin position="107"/>
        <end position="125"/>
    </location>
</feature>
<feature type="transmembrane region" description="Helical" evidence="1">
    <location>
        <begin position="176"/>
        <end position="195"/>
    </location>
</feature>
<sequence length="264" mass="29104">MPPRLARVYPPPRPTPVPPPIFTVRTVALPTVVTLGAIVFWVAGVPDVATVLAAVATVWAMQLIAPAIRRRSLSMEGWASEIFFAAPFVLFFLPYVAWAVLARPPLAWDWTGAVLALVAAGSVYASNWRQLRLGFDRELLEIMPPLHFTTAALRSYQLLAAAVGQELFYRGVVFEFLRPTIGWGVVVVSTVLFVVEHLGNRWAGAVLDIAYVVRITILSTILATIMFMTGSLWAALVGHVIYNLFPAAQVAWRYRVNPYRSSGT</sequence>
<proteinExistence type="predicted"/>
<feature type="transmembrane region" description="Helical" evidence="1">
    <location>
        <begin position="21"/>
        <end position="42"/>
    </location>
</feature>
<accession>A0ABP7BNR7</accession>
<evidence type="ECO:0000313" key="3">
    <source>
        <dbReference type="EMBL" id="GAA3664551.1"/>
    </source>
</evidence>
<feature type="transmembrane region" description="Helical" evidence="1">
    <location>
        <begin position="80"/>
        <end position="101"/>
    </location>
</feature>